<comment type="subcellular location">
    <subcellularLocation>
        <location evidence="1">Membrane</location>
        <topology evidence="1">Multi-pass membrane protein</topology>
    </subcellularLocation>
</comment>
<dbReference type="InterPro" id="IPR036513">
    <property type="entry name" value="STAS_dom_sf"/>
</dbReference>
<dbReference type="Proteomes" id="UP000243468">
    <property type="component" value="Unassembled WGS sequence"/>
</dbReference>
<feature type="transmembrane region" description="Helical" evidence="5">
    <location>
        <begin position="233"/>
        <end position="252"/>
    </location>
</feature>
<feature type="transmembrane region" description="Helical" evidence="5">
    <location>
        <begin position="159"/>
        <end position="180"/>
    </location>
</feature>
<dbReference type="Pfam" id="PF01740">
    <property type="entry name" value="STAS"/>
    <property type="match status" value="1"/>
</dbReference>
<dbReference type="PANTHER" id="PTHR11814">
    <property type="entry name" value="SULFATE TRANSPORTER"/>
    <property type="match status" value="1"/>
</dbReference>
<feature type="transmembrane region" description="Helical" evidence="5">
    <location>
        <begin position="338"/>
        <end position="356"/>
    </location>
</feature>
<dbReference type="STRING" id="1226327.SAMN05421732_10443"/>
<keyword evidence="2 5" id="KW-0812">Transmembrane</keyword>
<evidence type="ECO:0000256" key="5">
    <source>
        <dbReference type="SAM" id="Phobius"/>
    </source>
</evidence>
<dbReference type="SUPFAM" id="SSF52091">
    <property type="entry name" value="SpoIIaa-like"/>
    <property type="match status" value="1"/>
</dbReference>
<keyword evidence="3 5" id="KW-1133">Transmembrane helix</keyword>
<protein>
    <submittedName>
        <fullName evidence="7">Sulfate permease, MFS superfamily</fullName>
    </submittedName>
</protein>
<evidence type="ECO:0000256" key="3">
    <source>
        <dbReference type="ARBA" id="ARBA00022989"/>
    </source>
</evidence>
<accession>A0A1G6JR91</accession>
<feature type="domain" description="STAS" evidence="6">
    <location>
        <begin position="423"/>
        <end position="536"/>
    </location>
</feature>
<dbReference type="Gene3D" id="3.30.750.24">
    <property type="entry name" value="STAS domain"/>
    <property type="match status" value="1"/>
</dbReference>
<dbReference type="GO" id="GO:0016020">
    <property type="term" value="C:membrane"/>
    <property type="evidence" value="ECO:0007669"/>
    <property type="project" value="UniProtKB-SubCell"/>
</dbReference>
<organism evidence="7 8">
    <name type="scientific">Acinetobacter kookii</name>
    <dbReference type="NCBI Taxonomy" id="1226327"/>
    <lineage>
        <taxon>Bacteria</taxon>
        <taxon>Pseudomonadati</taxon>
        <taxon>Pseudomonadota</taxon>
        <taxon>Gammaproteobacteria</taxon>
        <taxon>Moraxellales</taxon>
        <taxon>Moraxellaceae</taxon>
        <taxon>Acinetobacter</taxon>
    </lineage>
</organism>
<feature type="transmembrane region" description="Helical" evidence="5">
    <location>
        <begin position="192"/>
        <end position="213"/>
    </location>
</feature>
<dbReference type="EMBL" id="FMYO01000004">
    <property type="protein sequence ID" value="SDC21207.1"/>
    <property type="molecule type" value="Genomic_DNA"/>
</dbReference>
<reference evidence="8" key="1">
    <citation type="submission" date="2016-09" db="EMBL/GenBank/DDBJ databases">
        <authorList>
            <person name="Varghese N."/>
            <person name="Submissions S."/>
        </authorList>
    </citation>
    <scope>NUCLEOTIDE SEQUENCE [LARGE SCALE GENOMIC DNA]</scope>
    <source>
        <strain evidence="8">ANC 4667</strain>
    </source>
</reference>
<keyword evidence="4 5" id="KW-0472">Membrane</keyword>
<feature type="transmembrane region" description="Helical" evidence="5">
    <location>
        <begin position="314"/>
        <end position="332"/>
    </location>
</feature>
<keyword evidence="8" id="KW-1185">Reference proteome</keyword>
<dbReference type="Pfam" id="PF00916">
    <property type="entry name" value="Sulfate_transp"/>
    <property type="match status" value="1"/>
</dbReference>
<dbReference type="InterPro" id="IPR011547">
    <property type="entry name" value="SLC26A/SulP_dom"/>
</dbReference>
<dbReference type="PROSITE" id="PS50801">
    <property type="entry name" value="STAS"/>
    <property type="match status" value="1"/>
</dbReference>
<evidence type="ECO:0000256" key="4">
    <source>
        <dbReference type="ARBA" id="ARBA00023136"/>
    </source>
</evidence>
<proteinExistence type="predicted"/>
<dbReference type="InterPro" id="IPR001902">
    <property type="entry name" value="SLC26A/SulP_fam"/>
</dbReference>
<evidence type="ECO:0000313" key="7">
    <source>
        <dbReference type="EMBL" id="SDC21207.1"/>
    </source>
</evidence>
<dbReference type="OrthoDB" id="9769739at2"/>
<dbReference type="GO" id="GO:0055085">
    <property type="term" value="P:transmembrane transport"/>
    <property type="evidence" value="ECO:0007669"/>
    <property type="project" value="InterPro"/>
</dbReference>
<gene>
    <name evidence="7" type="ORF">SAMN05421732_10443</name>
</gene>
<feature type="transmembrane region" description="Helical" evidence="5">
    <location>
        <begin position="89"/>
        <end position="108"/>
    </location>
</feature>
<evidence type="ECO:0000313" key="8">
    <source>
        <dbReference type="Proteomes" id="UP000243468"/>
    </source>
</evidence>
<evidence type="ECO:0000256" key="2">
    <source>
        <dbReference type="ARBA" id="ARBA00022692"/>
    </source>
</evidence>
<feature type="transmembrane region" description="Helical" evidence="5">
    <location>
        <begin position="38"/>
        <end position="54"/>
    </location>
</feature>
<dbReference type="AlphaFoldDB" id="A0A1G6JR91"/>
<evidence type="ECO:0000256" key="1">
    <source>
        <dbReference type="ARBA" id="ARBA00004141"/>
    </source>
</evidence>
<evidence type="ECO:0000259" key="6">
    <source>
        <dbReference type="PROSITE" id="PS50801"/>
    </source>
</evidence>
<name>A0A1G6JR91_9GAMM</name>
<dbReference type="InterPro" id="IPR002645">
    <property type="entry name" value="STAS_dom"/>
</dbReference>
<feature type="transmembrane region" description="Helical" evidence="5">
    <location>
        <begin position="368"/>
        <end position="398"/>
    </location>
</feature>
<dbReference type="RefSeq" id="WP_092819551.1">
    <property type="nucleotide sequence ID" value="NZ_BAABKJ010000010.1"/>
</dbReference>
<sequence>MTAAKKLPIFDVIAGLSIAGLLLPEAVAYSNMVGLPPQSGLVALVLGLVLYGLIGNSRFAIVSATSSSAAVMSSGLATMVMFSSPERTGLAYALVFLSGILLVIAGLFKLGDVTHFIAKPVLKGFSFGLALSIVVKQLPSVLQVHPVHSDFFRQLWEMLQAYSSWNWHALSMGLGVFFTLHFTQRYKTIPVALLLIILGISFNVMGYTQAWGVRSVGHFELVLPSIHLPQLSMNSWLQLVELSMAVALIIYAESYASIRTSALKHHDAIQPNRDLIALGVSNICSGLFKGMAVGAGYSATSANESAGAKSKKSAWVAALAVVIFLLFFRQYIANIPEPVLAGIVIYAVSGHIRFAPFKQYFIWHKDRLLSIVAIWAVIIFGVLNGLLIAVLVSVLMLLKSYAVPRIAWLGRLNGGHDFVDINRFPEAIAPEAILIARPDHPLFFANAEKICHAILKKVSEQNYQYVILNLEECPSLDSTSIEALLLLAEHLQEEGIELKLARVRRSVAETLLYVNSPLFPRSSYDAQSVDDAVSQLENRTSAST</sequence>
<dbReference type="CDD" id="cd07042">
    <property type="entry name" value="STAS_SulP_like_sulfate_transporter"/>
    <property type="match status" value="1"/>
</dbReference>